<reference evidence="5 6" key="1">
    <citation type="submission" date="2024-09" db="EMBL/GenBank/DDBJ databases">
        <authorList>
            <person name="Sun Q."/>
            <person name="Mori K."/>
        </authorList>
    </citation>
    <scope>NUCLEOTIDE SEQUENCE [LARGE SCALE GENOMIC DNA]</scope>
    <source>
        <strain evidence="5 6">CCM 4839</strain>
    </source>
</reference>
<evidence type="ECO:0000256" key="2">
    <source>
        <dbReference type="ARBA" id="ARBA00023125"/>
    </source>
</evidence>
<dbReference type="Gene3D" id="1.10.10.60">
    <property type="entry name" value="Homeodomain-like"/>
    <property type="match status" value="2"/>
</dbReference>
<evidence type="ECO:0000256" key="1">
    <source>
        <dbReference type="ARBA" id="ARBA00023015"/>
    </source>
</evidence>
<organism evidence="5 6">
    <name type="scientific">Paenibacillus mendelii</name>
    <dbReference type="NCBI Taxonomy" id="206163"/>
    <lineage>
        <taxon>Bacteria</taxon>
        <taxon>Bacillati</taxon>
        <taxon>Bacillota</taxon>
        <taxon>Bacilli</taxon>
        <taxon>Bacillales</taxon>
        <taxon>Paenibacillaceae</taxon>
        <taxon>Paenibacillus</taxon>
    </lineage>
</organism>
<dbReference type="PANTHER" id="PTHR46796">
    <property type="entry name" value="HTH-TYPE TRANSCRIPTIONAL ACTIVATOR RHAS-RELATED"/>
    <property type="match status" value="1"/>
</dbReference>
<name>A0ABV6J7Q9_9BACL</name>
<evidence type="ECO:0000313" key="6">
    <source>
        <dbReference type="Proteomes" id="UP001589818"/>
    </source>
</evidence>
<dbReference type="InterPro" id="IPR018060">
    <property type="entry name" value="HTH_AraC"/>
</dbReference>
<dbReference type="SUPFAM" id="SSF46689">
    <property type="entry name" value="Homeodomain-like"/>
    <property type="match status" value="2"/>
</dbReference>
<keyword evidence="1" id="KW-0805">Transcription regulation</keyword>
<dbReference type="RefSeq" id="WP_256555396.1">
    <property type="nucleotide sequence ID" value="NZ_JANHOF010000007.1"/>
</dbReference>
<protein>
    <submittedName>
        <fullName evidence="5">Helix-turn-helix domain-containing protein</fullName>
    </submittedName>
</protein>
<evidence type="ECO:0000256" key="3">
    <source>
        <dbReference type="ARBA" id="ARBA00023163"/>
    </source>
</evidence>
<sequence length="113" mass="12948">MDSLLWGSQPAVFRKAVLSDQHFSRVLDYIHGHYTEQMSVDKLSSIALQSRYHFIRTFRTLTGLTPYQYVLQLRIEKAKDQLGSTATTVEEISYNLGFSSASQFYRAFLKSTG</sequence>
<accession>A0ABV6J7Q9</accession>
<dbReference type="SMART" id="SM00342">
    <property type="entry name" value="HTH_ARAC"/>
    <property type="match status" value="1"/>
</dbReference>
<dbReference type="InterPro" id="IPR050204">
    <property type="entry name" value="AraC_XylS_family_regulators"/>
</dbReference>
<dbReference type="InterPro" id="IPR009057">
    <property type="entry name" value="Homeodomain-like_sf"/>
</dbReference>
<dbReference type="PROSITE" id="PS01124">
    <property type="entry name" value="HTH_ARAC_FAMILY_2"/>
    <property type="match status" value="1"/>
</dbReference>
<proteinExistence type="predicted"/>
<comment type="caution">
    <text evidence="5">The sequence shown here is derived from an EMBL/GenBank/DDBJ whole genome shotgun (WGS) entry which is preliminary data.</text>
</comment>
<feature type="domain" description="HTH araC/xylS-type" evidence="4">
    <location>
        <begin position="24"/>
        <end position="113"/>
    </location>
</feature>
<dbReference type="EMBL" id="JBHLVF010000013">
    <property type="protein sequence ID" value="MFC0391924.1"/>
    <property type="molecule type" value="Genomic_DNA"/>
</dbReference>
<dbReference type="Proteomes" id="UP001589818">
    <property type="component" value="Unassembled WGS sequence"/>
</dbReference>
<keyword evidence="3" id="KW-0804">Transcription</keyword>
<dbReference type="Pfam" id="PF12833">
    <property type="entry name" value="HTH_18"/>
    <property type="match status" value="1"/>
</dbReference>
<gene>
    <name evidence="5" type="ORF">ACFFJ8_11185</name>
</gene>
<evidence type="ECO:0000313" key="5">
    <source>
        <dbReference type="EMBL" id="MFC0391924.1"/>
    </source>
</evidence>
<evidence type="ECO:0000259" key="4">
    <source>
        <dbReference type="PROSITE" id="PS01124"/>
    </source>
</evidence>
<keyword evidence="6" id="KW-1185">Reference proteome</keyword>
<keyword evidence="2" id="KW-0238">DNA-binding</keyword>